<evidence type="ECO:0000313" key="6">
    <source>
        <dbReference type="Proteomes" id="UP000236454"/>
    </source>
</evidence>
<dbReference type="SUPFAM" id="SSF111384">
    <property type="entry name" value="OmpH-like"/>
    <property type="match status" value="1"/>
</dbReference>
<dbReference type="InterPro" id="IPR024930">
    <property type="entry name" value="Skp_dom_sf"/>
</dbReference>
<feature type="chain" id="PRO_5014822148" evidence="4">
    <location>
        <begin position="21"/>
        <end position="180"/>
    </location>
</feature>
<dbReference type="GO" id="GO:0050821">
    <property type="term" value="P:protein stabilization"/>
    <property type="evidence" value="ECO:0007669"/>
    <property type="project" value="TreeGrafter"/>
</dbReference>
<evidence type="ECO:0000313" key="5">
    <source>
        <dbReference type="EMBL" id="SFT69253.1"/>
    </source>
</evidence>
<keyword evidence="6" id="KW-1185">Reference proteome</keyword>
<keyword evidence="3" id="KW-0175">Coiled coil</keyword>
<dbReference type="GO" id="GO:0005829">
    <property type="term" value="C:cytosol"/>
    <property type="evidence" value="ECO:0007669"/>
    <property type="project" value="TreeGrafter"/>
</dbReference>
<feature type="coiled-coil region" evidence="3">
    <location>
        <begin position="53"/>
        <end position="102"/>
    </location>
</feature>
<dbReference type="AlphaFoldDB" id="A0A1I7A2W3"/>
<evidence type="ECO:0000256" key="3">
    <source>
        <dbReference type="SAM" id="Coils"/>
    </source>
</evidence>
<dbReference type="EMBL" id="FPAS01000002">
    <property type="protein sequence ID" value="SFT69253.1"/>
    <property type="molecule type" value="Genomic_DNA"/>
</dbReference>
<dbReference type="OrthoDB" id="1524711at2"/>
<sequence length="180" mass="20099">MMKRLLVAFVALLFTGLVSAQSVAHCDYAAVFDTMPSAIQAQKDISELREYYAKELEEDQLKLQEAYQRYQVEGANLSPVLRQREEKRIQEMSAALDKKSQNYDADLQSFYQKKMAPLNELMNEAIENVAKANKIDYVLDKNSVLFAGGKDVTNLVIAEVLKLDVPKTTGTETAPATGGQ</sequence>
<evidence type="ECO:0000256" key="1">
    <source>
        <dbReference type="ARBA" id="ARBA00009091"/>
    </source>
</evidence>
<evidence type="ECO:0000256" key="2">
    <source>
        <dbReference type="ARBA" id="ARBA00022729"/>
    </source>
</evidence>
<dbReference type="InterPro" id="IPR005632">
    <property type="entry name" value="Chaperone_Skp"/>
</dbReference>
<reference evidence="5 6" key="1">
    <citation type="submission" date="2016-10" db="EMBL/GenBank/DDBJ databases">
        <authorList>
            <person name="de Groot N.N."/>
        </authorList>
    </citation>
    <scope>NUCLEOTIDE SEQUENCE [LARGE SCALE GENOMIC DNA]</scope>
    <source>
        <strain evidence="5 6">CGMCC 1.7005</strain>
    </source>
</reference>
<accession>A0A1I7A2W3</accession>
<evidence type="ECO:0000256" key="4">
    <source>
        <dbReference type="SAM" id="SignalP"/>
    </source>
</evidence>
<feature type="signal peptide" evidence="4">
    <location>
        <begin position="1"/>
        <end position="20"/>
    </location>
</feature>
<name>A0A1I7A2W3_9FLAO</name>
<dbReference type="SMART" id="SM00935">
    <property type="entry name" value="OmpH"/>
    <property type="match status" value="1"/>
</dbReference>
<dbReference type="STRING" id="477690.SAMN05216474_1849"/>
<dbReference type="Proteomes" id="UP000236454">
    <property type="component" value="Unassembled WGS sequence"/>
</dbReference>
<dbReference type="Pfam" id="PF03938">
    <property type="entry name" value="OmpH"/>
    <property type="match status" value="1"/>
</dbReference>
<protein>
    <submittedName>
        <fullName evidence="5">Periplasmic chaperone for outer membrane proteins Skp</fullName>
    </submittedName>
</protein>
<dbReference type="PANTHER" id="PTHR35089:SF1">
    <property type="entry name" value="CHAPERONE PROTEIN SKP"/>
    <property type="match status" value="1"/>
</dbReference>
<dbReference type="PANTHER" id="PTHR35089">
    <property type="entry name" value="CHAPERONE PROTEIN SKP"/>
    <property type="match status" value="1"/>
</dbReference>
<dbReference type="GO" id="GO:0051082">
    <property type="term" value="F:unfolded protein binding"/>
    <property type="evidence" value="ECO:0007669"/>
    <property type="project" value="InterPro"/>
</dbReference>
<keyword evidence="2 4" id="KW-0732">Signal</keyword>
<comment type="similarity">
    <text evidence="1">Belongs to the Skp family.</text>
</comment>
<dbReference type="RefSeq" id="WP_090248658.1">
    <property type="nucleotide sequence ID" value="NZ_FPAS01000002.1"/>
</dbReference>
<organism evidence="5 6">
    <name type="scientific">Lishizhenia tianjinensis</name>
    <dbReference type="NCBI Taxonomy" id="477690"/>
    <lineage>
        <taxon>Bacteria</taxon>
        <taxon>Pseudomonadati</taxon>
        <taxon>Bacteroidota</taxon>
        <taxon>Flavobacteriia</taxon>
        <taxon>Flavobacteriales</taxon>
        <taxon>Crocinitomicaceae</taxon>
        <taxon>Lishizhenia</taxon>
    </lineage>
</organism>
<gene>
    <name evidence="5" type="ORF">SAMN05216474_1849</name>
</gene>
<proteinExistence type="inferred from homology"/>
<dbReference type="Gene3D" id="3.30.910.20">
    <property type="entry name" value="Skp domain"/>
    <property type="match status" value="1"/>
</dbReference>